<proteinExistence type="predicted"/>
<evidence type="ECO:0000313" key="2">
    <source>
        <dbReference type="Proteomes" id="UP001177260"/>
    </source>
</evidence>
<name>A0ACC3BDW9_9EURO</name>
<dbReference type="EMBL" id="JAOPJF010000006">
    <property type="protein sequence ID" value="KAK1148847.1"/>
    <property type="molecule type" value="Genomic_DNA"/>
</dbReference>
<dbReference type="Proteomes" id="UP001177260">
    <property type="component" value="Unassembled WGS sequence"/>
</dbReference>
<keyword evidence="2" id="KW-1185">Reference proteome</keyword>
<gene>
    <name evidence="1" type="ORF">N8T08_008732</name>
</gene>
<organism evidence="1 2">
    <name type="scientific">Aspergillus melleus</name>
    <dbReference type="NCBI Taxonomy" id="138277"/>
    <lineage>
        <taxon>Eukaryota</taxon>
        <taxon>Fungi</taxon>
        <taxon>Dikarya</taxon>
        <taxon>Ascomycota</taxon>
        <taxon>Pezizomycotina</taxon>
        <taxon>Eurotiomycetes</taxon>
        <taxon>Eurotiomycetidae</taxon>
        <taxon>Eurotiales</taxon>
        <taxon>Aspergillaceae</taxon>
        <taxon>Aspergillus</taxon>
        <taxon>Aspergillus subgen. Circumdati</taxon>
    </lineage>
</organism>
<reference evidence="1 2" key="1">
    <citation type="journal article" date="2023" name="ACS Omega">
        <title>Identification of the Neoaspergillic Acid Biosynthesis Gene Cluster by Establishing an In Vitro CRISPR-Ribonucleoprotein Genetic System in Aspergillus melleus.</title>
        <authorList>
            <person name="Yuan B."/>
            <person name="Grau M.F."/>
            <person name="Murata R.M."/>
            <person name="Torok T."/>
            <person name="Venkateswaran K."/>
            <person name="Stajich J.E."/>
            <person name="Wang C.C.C."/>
        </authorList>
    </citation>
    <scope>NUCLEOTIDE SEQUENCE [LARGE SCALE GENOMIC DNA]</scope>
    <source>
        <strain evidence="1 2">IMV 1140</strain>
    </source>
</reference>
<protein>
    <submittedName>
        <fullName evidence="1">Uncharacterized protein</fullName>
    </submittedName>
</protein>
<comment type="caution">
    <text evidence="1">The sequence shown here is derived from an EMBL/GenBank/DDBJ whole genome shotgun (WGS) entry which is preliminary data.</text>
</comment>
<evidence type="ECO:0000313" key="1">
    <source>
        <dbReference type="EMBL" id="KAK1148847.1"/>
    </source>
</evidence>
<sequence length="112" mass="12670">MASSTAYRSPMRGSGLSERSSLHAIERPSEVFAETPKLGRLELPDNRRHTITQPDFYIYVASLDVFDTRPTSAACWMSVDPCDVGRRQLLVLFFGPVAEQDAHLVSQYDHWL</sequence>
<accession>A0ACC3BDW9</accession>